<proteinExistence type="inferred from homology"/>
<dbReference type="SUPFAM" id="SSF53756">
    <property type="entry name" value="UDP-Glycosyltransferase/glycogen phosphorylase"/>
    <property type="match status" value="1"/>
</dbReference>
<organism evidence="2 3">
    <name type="scientific">Halorubrum ejinorense</name>
    <dbReference type="NCBI Taxonomy" id="425309"/>
    <lineage>
        <taxon>Archaea</taxon>
        <taxon>Methanobacteriati</taxon>
        <taxon>Methanobacteriota</taxon>
        <taxon>Stenosarchaea group</taxon>
        <taxon>Halobacteria</taxon>
        <taxon>Halobacteriales</taxon>
        <taxon>Haloferacaceae</taxon>
        <taxon>Halorubrum</taxon>
    </lineage>
</organism>
<gene>
    <name evidence="2" type="ORF">ABNG02_06380</name>
</gene>
<evidence type="ECO:0000313" key="3">
    <source>
        <dbReference type="Proteomes" id="UP001567571"/>
    </source>
</evidence>
<name>A0ABV4IMV9_9EURY</name>
<dbReference type="RefSeq" id="WP_343779166.1">
    <property type="nucleotide sequence ID" value="NZ_BAAADQ010000013.1"/>
</dbReference>
<evidence type="ECO:0000256" key="1">
    <source>
        <dbReference type="ARBA" id="ARBA00006962"/>
    </source>
</evidence>
<keyword evidence="3" id="KW-1185">Reference proteome</keyword>
<dbReference type="Gene3D" id="3.40.50.2000">
    <property type="entry name" value="Glycogen Phosphorylase B"/>
    <property type="match status" value="1"/>
</dbReference>
<reference evidence="2 3" key="1">
    <citation type="submission" date="2024-06" db="EMBL/GenBank/DDBJ databases">
        <title>Halorubrum miltondacostae sp. nov., a potential PHA producer isolated from an inland solar saltern in Rio Maior, Portugal.</title>
        <authorList>
            <person name="Albuquerque L."/>
            <person name="Viver T."/>
            <person name="Barroso C."/>
            <person name="Claudino R."/>
            <person name="Galvan M."/>
            <person name="Simoes G."/>
            <person name="Lobo Da Cunha A."/>
            <person name="Egas C."/>
        </authorList>
    </citation>
    <scope>NUCLEOTIDE SEQUENCE [LARGE SCALE GENOMIC DNA]</scope>
    <source>
        <strain evidence="2 3">DSM 18646</strain>
    </source>
</reference>
<accession>A0ABV4IMV9</accession>
<dbReference type="PANTHER" id="PTHR21015">
    <property type="entry name" value="UDP-N-ACETYLGLUCOSAMINE--N-ACETYLMURAMYL-(PENTAPEPTIDE) PYROPHOSPHORYL-UNDECAPRENOL N-ACETYLGLUCOSAMINE TRANSFERASE 1"/>
    <property type="match status" value="1"/>
</dbReference>
<comment type="caution">
    <text evidence="2">The sequence shown here is derived from an EMBL/GenBank/DDBJ whole genome shotgun (WGS) entry which is preliminary data.</text>
</comment>
<comment type="similarity">
    <text evidence="1">Belongs to the glycosyltransferase 28 family.</text>
</comment>
<dbReference type="EMBL" id="JBEDNW010000003">
    <property type="protein sequence ID" value="MEZ3166948.1"/>
    <property type="molecule type" value="Genomic_DNA"/>
</dbReference>
<evidence type="ECO:0000313" key="2">
    <source>
        <dbReference type="EMBL" id="MEZ3166948.1"/>
    </source>
</evidence>
<evidence type="ECO:0008006" key="4">
    <source>
        <dbReference type="Google" id="ProtNLM"/>
    </source>
</evidence>
<sequence>MYVVVRADGGPEIGYGHLVRTGALASELLARGHEVTYVTTTPDHVREVCPDGVGTVTISSREDPTPVREFTRDNADVTVVDSYLADGAYQRELRTVTPLTVIADDTRHQIAADILINGNLYAPELTYETIGEEPEWCLGPKYLLLRPEITAHVSRDSPWREPPTRAIVTMGGSDVKELTPTVIRAFDGLDIRVDAIVGPGCTTEQEQAIHNAARTCSADVRVARDPDDLVDRMAQADFGVSTASSTTYELLALGTPIVSISIVDNQEPIAAALRDRDMAIVLERQIDTPTIMRAVKKYIQNPDCREKKQKRGKSLVDALGTKRVVSKLIEYN</sequence>
<dbReference type="Gene3D" id="3.40.50.11190">
    <property type="match status" value="1"/>
</dbReference>
<dbReference type="PANTHER" id="PTHR21015:SF22">
    <property type="entry name" value="GLYCOSYLTRANSFERASE"/>
    <property type="match status" value="1"/>
</dbReference>
<dbReference type="Proteomes" id="UP001567571">
    <property type="component" value="Unassembled WGS sequence"/>
</dbReference>
<protein>
    <recommendedName>
        <fullName evidence="4">UDP-2,4-diacetamido-2,4,6-trideoxy-beta-L-altropyranose hydrolase</fullName>
    </recommendedName>
</protein>